<proteinExistence type="predicted"/>
<comment type="caution">
    <text evidence="1">The sequence shown here is derived from an EMBL/GenBank/DDBJ whole genome shotgun (WGS) entry which is preliminary data.</text>
</comment>
<protein>
    <submittedName>
        <fullName evidence="1">Uncharacterized protein</fullName>
    </submittedName>
</protein>
<dbReference type="EMBL" id="JARIHO010000058">
    <property type="protein sequence ID" value="KAJ7318442.1"/>
    <property type="molecule type" value="Genomic_DNA"/>
</dbReference>
<keyword evidence="2" id="KW-1185">Reference proteome</keyword>
<evidence type="ECO:0000313" key="2">
    <source>
        <dbReference type="Proteomes" id="UP001218218"/>
    </source>
</evidence>
<accession>A0AAD7EEK5</accession>
<sequence length="239" mass="26926">MSEGNENVRNWKVELNFEGGRGAGADRLLRVAVCTVFPALDHEDLFVDRTNETETKAATTVCNEKLGEKGKAPKEVGSECGRGEKVVPYVITEPYKPPQWEKLFLPSDFTGSEQTKLGLESLEAEELKLRQGEANDILRSLNVVHGQEKNTRAVQRIKDVQTKIQSYIHKYQQACTAMIAFGCNPQDPKFGFPELRDEDIYTKNVDQPHNLVMEGRLKVGFGDRAVMKICLKQRKLNIS</sequence>
<organism evidence="1 2">
    <name type="scientific">Mycena albidolilacea</name>
    <dbReference type="NCBI Taxonomy" id="1033008"/>
    <lineage>
        <taxon>Eukaryota</taxon>
        <taxon>Fungi</taxon>
        <taxon>Dikarya</taxon>
        <taxon>Basidiomycota</taxon>
        <taxon>Agaricomycotina</taxon>
        <taxon>Agaricomycetes</taxon>
        <taxon>Agaricomycetidae</taxon>
        <taxon>Agaricales</taxon>
        <taxon>Marasmiineae</taxon>
        <taxon>Mycenaceae</taxon>
        <taxon>Mycena</taxon>
    </lineage>
</organism>
<gene>
    <name evidence="1" type="ORF">DFH08DRAFT_820046</name>
</gene>
<evidence type="ECO:0000313" key="1">
    <source>
        <dbReference type="EMBL" id="KAJ7318442.1"/>
    </source>
</evidence>
<dbReference type="AlphaFoldDB" id="A0AAD7EEK5"/>
<dbReference type="Proteomes" id="UP001218218">
    <property type="component" value="Unassembled WGS sequence"/>
</dbReference>
<name>A0AAD7EEK5_9AGAR</name>
<reference evidence="1" key="1">
    <citation type="submission" date="2023-03" db="EMBL/GenBank/DDBJ databases">
        <title>Massive genome expansion in bonnet fungi (Mycena s.s.) driven by repeated elements and novel gene families across ecological guilds.</title>
        <authorList>
            <consortium name="Lawrence Berkeley National Laboratory"/>
            <person name="Harder C.B."/>
            <person name="Miyauchi S."/>
            <person name="Viragh M."/>
            <person name="Kuo A."/>
            <person name="Thoen E."/>
            <person name="Andreopoulos B."/>
            <person name="Lu D."/>
            <person name="Skrede I."/>
            <person name="Drula E."/>
            <person name="Henrissat B."/>
            <person name="Morin E."/>
            <person name="Kohler A."/>
            <person name="Barry K."/>
            <person name="LaButti K."/>
            <person name="Morin E."/>
            <person name="Salamov A."/>
            <person name="Lipzen A."/>
            <person name="Mereny Z."/>
            <person name="Hegedus B."/>
            <person name="Baldrian P."/>
            <person name="Stursova M."/>
            <person name="Weitz H."/>
            <person name="Taylor A."/>
            <person name="Grigoriev I.V."/>
            <person name="Nagy L.G."/>
            <person name="Martin F."/>
            <person name="Kauserud H."/>
        </authorList>
    </citation>
    <scope>NUCLEOTIDE SEQUENCE</scope>
    <source>
        <strain evidence="1">CBHHK002</strain>
    </source>
</reference>